<comment type="caution">
    <text evidence="2">The sequence shown here is derived from an EMBL/GenBank/DDBJ whole genome shotgun (WGS) entry which is preliminary data.</text>
</comment>
<dbReference type="EMBL" id="BAAAGS010000068">
    <property type="protein sequence ID" value="GAA0555814.1"/>
    <property type="molecule type" value="Genomic_DNA"/>
</dbReference>
<accession>A0ABN1DZQ7</accession>
<keyword evidence="3" id="KW-1185">Reference proteome</keyword>
<gene>
    <name evidence="2" type="ORF">GCM10009533_62060</name>
</gene>
<feature type="transmembrane region" description="Helical" evidence="1">
    <location>
        <begin position="31"/>
        <end position="56"/>
    </location>
</feature>
<sequence>MRNVRTRLRKGVNPLIRRETGMIRKIRTPGVSLRVLLTVGFTLVQAWAVVAAAGLARPEEGAVVALVLVLAAALIAVLDAWRDLGAYLRNAGRLPVDCGETGGRDGGG</sequence>
<organism evidence="2 3">
    <name type="scientific">Saccharopolyspora erythraea</name>
    <name type="common">Streptomyces erythraeus</name>
    <dbReference type="NCBI Taxonomy" id="1836"/>
    <lineage>
        <taxon>Bacteria</taxon>
        <taxon>Bacillati</taxon>
        <taxon>Actinomycetota</taxon>
        <taxon>Actinomycetes</taxon>
        <taxon>Pseudonocardiales</taxon>
        <taxon>Pseudonocardiaceae</taxon>
        <taxon>Saccharopolyspora</taxon>
    </lineage>
</organism>
<feature type="transmembrane region" description="Helical" evidence="1">
    <location>
        <begin position="62"/>
        <end position="81"/>
    </location>
</feature>
<keyword evidence="1" id="KW-0812">Transmembrane</keyword>
<proteinExistence type="predicted"/>
<dbReference type="Proteomes" id="UP001500729">
    <property type="component" value="Unassembled WGS sequence"/>
</dbReference>
<keyword evidence="1" id="KW-1133">Transmembrane helix</keyword>
<evidence type="ECO:0000313" key="2">
    <source>
        <dbReference type="EMBL" id="GAA0555814.1"/>
    </source>
</evidence>
<evidence type="ECO:0000256" key="1">
    <source>
        <dbReference type="SAM" id="Phobius"/>
    </source>
</evidence>
<evidence type="ECO:0000313" key="3">
    <source>
        <dbReference type="Proteomes" id="UP001500729"/>
    </source>
</evidence>
<keyword evidence="1" id="KW-0472">Membrane</keyword>
<name>A0ABN1DZQ7_SACER</name>
<protein>
    <submittedName>
        <fullName evidence="2">Uncharacterized protein</fullName>
    </submittedName>
</protein>
<reference evidence="2 3" key="1">
    <citation type="journal article" date="2019" name="Int. J. Syst. Evol. Microbiol.">
        <title>The Global Catalogue of Microorganisms (GCM) 10K type strain sequencing project: providing services to taxonomists for standard genome sequencing and annotation.</title>
        <authorList>
            <consortium name="The Broad Institute Genomics Platform"/>
            <consortium name="The Broad Institute Genome Sequencing Center for Infectious Disease"/>
            <person name="Wu L."/>
            <person name="Ma J."/>
        </authorList>
    </citation>
    <scope>NUCLEOTIDE SEQUENCE [LARGE SCALE GENOMIC DNA]</scope>
    <source>
        <strain evidence="2 3">JCM 10303</strain>
    </source>
</reference>